<dbReference type="SUPFAM" id="SSF51206">
    <property type="entry name" value="cAMP-binding domain-like"/>
    <property type="match status" value="1"/>
</dbReference>
<evidence type="ECO:0000313" key="7">
    <source>
        <dbReference type="Proteomes" id="UP000006732"/>
    </source>
</evidence>
<dbReference type="InterPro" id="IPR000595">
    <property type="entry name" value="cNMP-bd_dom"/>
</dbReference>
<gene>
    <name evidence="6" type="ordered locus">Ppro_2444</name>
</gene>
<dbReference type="InterPro" id="IPR014710">
    <property type="entry name" value="RmlC-like_jellyroll"/>
</dbReference>
<dbReference type="CDD" id="cd00038">
    <property type="entry name" value="CAP_ED"/>
    <property type="match status" value="1"/>
</dbReference>
<dbReference type="PANTHER" id="PTHR24567:SF68">
    <property type="entry name" value="DNA-BINDING TRANSCRIPTIONAL DUAL REGULATOR CRP"/>
    <property type="match status" value="1"/>
</dbReference>
<dbReference type="EMBL" id="CP000482">
    <property type="protein sequence ID" value="ABL00050.1"/>
    <property type="molecule type" value="Genomic_DNA"/>
</dbReference>
<dbReference type="InterPro" id="IPR036388">
    <property type="entry name" value="WH-like_DNA-bd_sf"/>
</dbReference>
<dbReference type="KEGG" id="ppd:Ppro_2444"/>
<dbReference type="Pfam" id="PF13545">
    <property type="entry name" value="HTH_Crp_2"/>
    <property type="match status" value="1"/>
</dbReference>
<accession>A1ARS9</accession>
<evidence type="ECO:0000313" key="6">
    <source>
        <dbReference type="EMBL" id="ABL00050.1"/>
    </source>
</evidence>
<dbReference type="AlphaFoldDB" id="A1ARS9"/>
<dbReference type="STRING" id="338966.Ppro_2444"/>
<keyword evidence="2" id="KW-0238">DNA-binding</keyword>
<dbReference type="InterPro" id="IPR012318">
    <property type="entry name" value="HTH_CRP"/>
</dbReference>
<organism evidence="6 7">
    <name type="scientific">Pelobacter propionicus (strain DSM 2379 / NBRC 103807 / OttBd1)</name>
    <dbReference type="NCBI Taxonomy" id="338966"/>
    <lineage>
        <taxon>Bacteria</taxon>
        <taxon>Pseudomonadati</taxon>
        <taxon>Thermodesulfobacteriota</taxon>
        <taxon>Desulfuromonadia</taxon>
        <taxon>Desulfuromonadales</taxon>
        <taxon>Desulfuromonadaceae</taxon>
        <taxon>Pelobacter</taxon>
    </lineage>
</organism>
<dbReference type="GO" id="GO:0003677">
    <property type="term" value="F:DNA binding"/>
    <property type="evidence" value="ECO:0007669"/>
    <property type="project" value="UniProtKB-KW"/>
</dbReference>
<dbReference type="SMART" id="SM00419">
    <property type="entry name" value="HTH_CRP"/>
    <property type="match status" value="1"/>
</dbReference>
<feature type="domain" description="HTH crp-type" evidence="5">
    <location>
        <begin position="153"/>
        <end position="227"/>
    </location>
</feature>
<protein>
    <submittedName>
        <fullName evidence="6">Transcriptional regulator, Crp/Fnr family</fullName>
    </submittedName>
</protein>
<name>A1ARS9_PELPD</name>
<dbReference type="InterPro" id="IPR036390">
    <property type="entry name" value="WH_DNA-bd_sf"/>
</dbReference>
<keyword evidence="1" id="KW-0805">Transcription regulation</keyword>
<dbReference type="InterPro" id="IPR050397">
    <property type="entry name" value="Env_Response_Regulators"/>
</dbReference>
<dbReference type="PROSITE" id="PS51063">
    <property type="entry name" value="HTH_CRP_2"/>
    <property type="match status" value="1"/>
</dbReference>
<dbReference type="Gene3D" id="1.10.10.10">
    <property type="entry name" value="Winged helix-like DNA-binding domain superfamily/Winged helix DNA-binding domain"/>
    <property type="match status" value="1"/>
</dbReference>
<evidence type="ECO:0000256" key="3">
    <source>
        <dbReference type="ARBA" id="ARBA00023163"/>
    </source>
</evidence>
<dbReference type="GO" id="GO:0005829">
    <property type="term" value="C:cytosol"/>
    <property type="evidence" value="ECO:0007669"/>
    <property type="project" value="TreeGrafter"/>
</dbReference>
<dbReference type="Gene3D" id="2.60.120.10">
    <property type="entry name" value="Jelly Rolls"/>
    <property type="match status" value="1"/>
</dbReference>
<dbReference type="eggNOG" id="COG0664">
    <property type="taxonomic scope" value="Bacteria"/>
</dbReference>
<evidence type="ECO:0000256" key="2">
    <source>
        <dbReference type="ARBA" id="ARBA00023125"/>
    </source>
</evidence>
<reference evidence="6 7" key="1">
    <citation type="submission" date="2006-10" db="EMBL/GenBank/DDBJ databases">
        <title>Complete sequence of chromosome of Pelobacter propionicus DSM 2379.</title>
        <authorList>
            <consortium name="US DOE Joint Genome Institute"/>
            <person name="Copeland A."/>
            <person name="Lucas S."/>
            <person name="Lapidus A."/>
            <person name="Barry K."/>
            <person name="Detter J.C."/>
            <person name="Glavina del Rio T."/>
            <person name="Hammon N."/>
            <person name="Israni S."/>
            <person name="Dalin E."/>
            <person name="Tice H."/>
            <person name="Pitluck S."/>
            <person name="Saunders E."/>
            <person name="Brettin T."/>
            <person name="Bruce D."/>
            <person name="Han C."/>
            <person name="Tapia R."/>
            <person name="Schmutz J."/>
            <person name="Larimer F."/>
            <person name="Land M."/>
            <person name="Hauser L."/>
            <person name="Kyrpides N."/>
            <person name="Kim E."/>
            <person name="Lovley D."/>
            <person name="Richardson P."/>
        </authorList>
    </citation>
    <scope>NUCLEOTIDE SEQUENCE [LARGE SCALE GENOMIC DNA]</scope>
    <source>
        <strain evidence="7">DSM 2379 / NBRC 103807 / OttBd1</strain>
    </source>
</reference>
<dbReference type="HOGENOM" id="CLU_075053_3_5_7"/>
<evidence type="ECO:0000256" key="1">
    <source>
        <dbReference type="ARBA" id="ARBA00023015"/>
    </source>
</evidence>
<dbReference type="SUPFAM" id="SSF46785">
    <property type="entry name" value="Winged helix' DNA-binding domain"/>
    <property type="match status" value="1"/>
</dbReference>
<feature type="domain" description="Cyclic nucleotide-binding" evidence="4">
    <location>
        <begin position="19"/>
        <end position="139"/>
    </location>
</feature>
<dbReference type="InterPro" id="IPR018490">
    <property type="entry name" value="cNMP-bd_dom_sf"/>
</dbReference>
<dbReference type="RefSeq" id="WP_011736305.1">
    <property type="nucleotide sequence ID" value="NC_008609.1"/>
</dbReference>
<dbReference type="GO" id="GO:0003700">
    <property type="term" value="F:DNA-binding transcription factor activity"/>
    <property type="evidence" value="ECO:0007669"/>
    <property type="project" value="TreeGrafter"/>
</dbReference>
<dbReference type="OrthoDB" id="5415223at2"/>
<sequence>MTTAPPKKRSDQILNSIPFFAGLSDAELQELESQIRRRQISRNEVVLFEEDTANYMYIVYSGKVRVVKINVDGREQILAIHRKRDFFGEMSLLDGKTSPATVIAMEDSEIGLLEKDDFDRFIENNDKMRRHIIDMLCSQLREAWMMIRIMSFDNAEKRIMAVLDRLQDLYGIGDDRGRIINVKLTHQQIASYASVTRETVTRVLNQMKSEELIRVLEGKTILLTKKFYDRFSSIAPSR</sequence>
<dbReference type="PRINTS" id="PR00034">
    <property type="entry name" value="HTHCRP"/>
</dbReference>
<dbReference type="PROSITE" id="PS50042">
    <property type="entry name" value="CNMP_BINDING_3"/>
    <property type="match status" value="1"/>
</dbReference>
<dbReference type="SMART" id="SM00100">
    <property type="entry name" value="cNMP"/>
    <property type="match status" value="1"/>
</dbReference>
<keyword evidence="3" id="KW-0804">Transcription</keyword>
<dbReference type="PANTHER" id="PTHR24567">
    <property type="entry name" value="CRP FAMILY TRANSCRIPTIONAL REGULATORY PROTEIN"/>
    <property type="match status" value="1"/>
</dbReference>
<dbReference type="Pfam" id="PF00027">
    <property type="entry name" value="cNMP_binding"/>
    <property type="match status" value="1"/>
</dbReference>
<dbReference type="Proteomes" id="UP000006732">
    <property type="component" value="Chromosome"/>
</dbReference>
<evidence type="ECO:0000259" key="4">
    <source>
        <dbReference type="PROSITE" id="PS50042"/>
    </source>
</evidence>
<keyword evidence="7" id="KW-1185">Reference proteome</keyword>
<evidence type="ECO:0000259" key="5">
    <source>
        <dbReference type="PROSITE" id="PS51063"/>
    </source>
</evidence>
<proteinExistence type="predicted"/>